<dbReference type="Proteomes" id="UP000316905">
    <property type="component" value="Unassembled WGS sequence"/>
</dbReference>
<accession>A0A562QLL1</accession>
<dbReference type="AlphaFoldDB" id="A0A562QLL1"/>
<dbReference type="Gene3D" id="3.40.50.1240">
    <property type="entry name" value="Phosphoglycerate mutase-like"/>
    <property type="match status" value="1"/>
</dbReference>
<evidence type="ECO:0000313" key="1">
    <source>
        <dbReference type="EMBL" id="TWI57614.1"/>
    </source>
</evidence>
<dbReference type="RefSeq" id="WP_425298837.1">
    <property type="nucleotide sequence ID" value="NZ_VLKY01000002.1"/>
</dbReference>
<evidence type="ECO:0000313" key="2">
    <source>
        <dbReference type="Proteomes" id="UP000316905"/>
    </source>
</evidence>
<dbReference type="EMBL" id="VLKY01000002">
    <property type="protein sequence ID" value="TWI57614.1"/>
    <property type="molecule type" value="Genomic_DNA"/>
</dbReference>
<keyword evidence="2" id="KW-1185">Reference proteome</keyword>
<reference evidence="1 2" key="1">
    <citation type="journal article" date="2015" name="Stand. Genomic Sci.">
        <title>Genomic Encyclopedia of Bacterial and Archaeal Type Strains, Phase III: the genomes of soil and plant-associated and newly described type strains.</title>
        <authorList>
            <person name="Whitman W.B."/>
            <person name="Woyke T."/>
            <person name="Klenk H.P."/>
            <person name="Zhou Y."/>
            <person name="Lilburn T.G."/>
            <person name="Beck B.J."/>
            <person name="De Vos P."/>
            <person name="Vandamme P."/>
            <person name="Eisen J.A."/>
            <person name="Garrity G."/>
            <person name="Hugenholtz P."/>
            <person name="Kyrpides N.C."/>
        </authorList>
    </citation>
    <scope>NUCLEOTIDE SEQUENCE [LARGE SCALE GENOMIC DNA]</scope>
    <source>
        <strain evidence="1 2">CGMCC 1.6858</strain>
    </source>
</reference>
<name>A0A562QLL1_9PSED</name>
<gene>
    <name evidence="1" type="ORF">IQ22_00831</name>
</gene>
<dbReference type="InterPro" id="IPR029033">
    <property type="entry name" value="His_PPase_superfam"/>
</dbReference>
<dbReference type="SUPFAM" id="SSF53254">
    <property type="entry name" value="Phosphoglycerate mutase-like"/>
    <property type="match status" value="1"/>
</dbReference>
<comment type="caution">
    <text evidence="1">The sequence shown here is derived from an EMBL/GenBank/DDBJ whole genome shotgun (WGS) entry which is preliminary data.</text>
</comment>
<sequence>MGQLRMDSPLQSQDLMQIILVRHGKPDHDGALWCTPREMMRWVEGYQTADVICKKLPTDLVQLASTAGVLACSSLSRCIQSLTHLAGDRPYECDSVFAEAHLPGFALDWPRLPVRIWRLCLRTAWFLGLSVHTESVAVSNRRAKQAADRLIALAATHGSVLLMGHGIMNVLIARHLRAAGWVGPRHLILKDFWYPSVYTKSA</sequence>
<organism evidence="1 2">
    <name type="scientific">Pseudomonas duriflava</name>
    <dbReference type="NCBI Taxonomy" id="459528"/>
    <lineage>
        <taxon>Bacteria</taxon>
        <taxon>Pseudomonadati</taxon>
        <taxon>Pseudomonadota</taxon>
        <taxon>Gammaproteobacteria</taxon>
        <taxon>Pseudomonadales</taxon>
        <taxon>Pseudomonadaceae</taxon>
        <taxon>Pseudomonas</taxon>
    </lineage>
</organism>
<proteinExistence type="predicted"/>
<protein>
    <submittedName>
        <fullName evidence="1">Broad specificity phosphatase PhoE</fullName>
    </submittedName>
</protein>